<feature type="region of interest" description="Disordered" evidence="1">
    <location>
        <begin position="149"/>
        <end position="179"/>
    </location>
</feature>
<sequence>MGTVWGFGFGVWWLWGWGVYPLSAAARIMVPLLQRVTFLSGKVTKTICSWFGPRSSGSLTSATLRGPAPNGHPCPDGALAASMPLGPLRAACVQPAPKSRFAVSERSRYEDQKREQEHLAVLLLILAGGRRSALALGRTRTIYRAAVAKPGDSVGPDTPHAQGLLPVPGRSRDKPRSYI</sequence>
<proteinExistence type="predicted"/>
<organism evidence="3 4">
    <name type="scientific">Pseudomonas abietaniphila</name>
    <dbReference type="NCBI Taxonomy" id="89065"/>
    <lineage>
        <taxon>Bacteria</taxon>
        <taxon>Pseudomonadati</taxon>
        <taxon>Pseudomonadota</taxon>
        <taxon>Gammaproteobacteria</taxon>
        <taxon>Pseudomonadales</taxon>
        <taxon>Pseudomonadaceae</taxon>
        <taxon>Pseudomonas</taxon>
    </lineage>
</organism>
<reference evidence="4" key="1">
    <citation type="submission" date="2016-10" db="EMBL/GenBank/DDBJ databases">
        <authorList>
            <person name="Varghese N."/>
            <person name="Submissions S."/>
        </authorList>
    </citation>
    <scope>NUCLEOTIDE SEQUENCE [LARGE SCALE GENOMIC DNA]</scope>
    <source>
        <strain evidence="4">ATCC 700689</strain>
    </source>
</reference>
<name>A0A1G8JDP4_9PSED</name>
<dbReference type="Proteomes" id="UP000182894">
    <property type="component" value="Unassembled WGS sequence"/>
</dbReference>
<keyword evidence="2" id="KW-1133">Transmembrane helix</keyword>
<protein>
    <submittedName>
        <fullName evidence="3">Uncharacterized protein</fullName>
    </submittedName>
</protein>
<keyword evidence="2" id="KW-0812">Transmembrane</keyword>
<feature type="transmembrane region" description="Helical" evidence="2">
    <location>
        <begin position="12"/>
        <end position="33"/>
    </location>
</feature>
<dbReference type="AlphaFoldDB" id="A0A1G8JDP4"/>
<keyword evidence="2" id="KW-0472">Membrane</keyword>
<dbReference type="EMBL" id="FNCO01000012">
    <property type="protein sequence ID" value="SDI29107.1"/>
    <property type="molecule type" value="Genomic_DNA"/>
</dbReference>
<feature type="compositionally biased region" description="Basic and acidic residues" evidence="1">
    <location>
        <begin position="170"/>
        <end position="179"/>
    </location>
</feature>
<evidence type="ECO:0000313" key="3">
    <source>
        <dbReference type="EMBL" id="SDI29107.1"/>
    </source>
</evidence>
<gene>
    <name evidence="3" type="ORF">SAMN05216605_11220</name>
</gene>
<keyword evidence="4" id="KW-1185">Reference proteome</keyword>
<evidence type="ECO:0000256" key="2">
    <source>
        <dbReference type="SAM" id="Phobius"/>
    </source>
</evidence>
<evidence type="ECO:0000313" key="4">
    <source>
        <dbReference type="Proteomes" id="UP000182894"/>
    </source>
</evidence>
<dbReference type="STRING" id="89065.SAMN05216605_11220"/>
<accession>A0A1G8JDP4</accession>
<evidence type="ECO:0000256" key="1">
    <source>
        <dbReference type="SAM" id="MobiDB-lite"/>
    </source>
</evidence>